<organism evidence="1 2">
    <name type="scientific">Rothia aeria</name>
    <dbReference type="NCBI Taxonomy" id="172042"/>
    <lineage>
        <taxon>Bacteria</taxon>
        <taxon>Bacillati</taxon>
        <taxon>Actinomycetota</taxon>
        <taxon>Actinomycetes</taxon>
        <taxon>Micrococcales</taxon>
        <taxon>Micrococcaceae</taxon>
        <taxon>Rothia</taxon>
    </lineage>
</organism>
<evidence type="ECO:0000313" key="2">
    <source>
        <dbReference type="Proteomes" id="UP000282386"/>
    </source>
</evidence>
<reference evidence="1 2" key="1">
    <citation type="submission" date="2018-12" db="EMBL/GenBank/DDBJ databases">
        <authorList>
            <consortium name="Pathogen Informatics"/>
        </authorList>
    </citation>
    <scope>NUCLEOTIDE SEQUENCE [LARGE SCALE GENOMIC DNA]</scope>
    <source>
        <strain evidence="1 2">NCTC10207</strain>
    </source>
</reference>
<protein>
    <submittedName>
        <fullName evidence="1">Uncharacterized protein</fullName>
    </submittedName>
</protein>
<accession>A0A7Z9A2B2</accession>
<dbReference type="Proteomes" id="UP000282386">
    <property type="component" value="Chromosome"/>
</dbReference>
<evidence type="ECO:0000313" key="1">
    <source>
        <dbReference type="EMBL" id="VEI22777.1"/>
    </source>
</evidence>
<proteinExistence type="predicted"/>
<name>A0A7Z9A2B2_9MICC</name>
<dbReference type="EMBL" id="LR134479">
    <property type="protein sequence ID" value="VEI22777.1"/>
    <property type="molecule type" value="Genomic_DNA"/>
</dbReference>
<sequence length="157" mass="18195">MQAVKDFAYGQPLEATEAEKVVQRLIRSFFRGHMLCSTPNNSNENTVSFSYKRPFGCESGQPQLVRPYRLGELFPHQMLYVLRHYVYDGLQLPVFTALSGEIQHDLEDVDSIDFHEHAYIFDKNFLRCFYVMDSCNLHGNTYEAILTEYAPLDETPV</sequence>
<gene>
    <name evidence="1" type="ORF">NCTC10207_00863</name>
</gene>
<dbReference type="AlphaFoldDB" id="A0A7Z9A2B2"/>